<comment type="caution">
    <text evidence="2">The sequence shown here is derived from an EMBL/GenBank/DDBJ whole genome shotgun (WGS) entry which is preliminary data.</text>
</comment>
<protein>
    <submittedName>
        <fullName evidence="2">Phosphotransferase family protein</fullName>
    </submittedName>
</protein>
<accession>A0ABW5SIN1</accession>
<dbReference type="Pfam" id="PF01636">
    <property type="entry name" value="APH"/>
    <property type="match status" value="1"/>
</dbReference>
<dbReference type="RefSeq" id="WP_379260486.1">
    <property type="nucleotide sequence ID" value="NZ_JBHUMJ010000002.1"/>
</dbReference>
<keyword evidence="3" id="KW-1185">Reference proteome</keyword>
<feature type="domain" description="Aminoglycoside phosphotransferase" evidence="1">
    <location>
        <begin position="15"/>
        <end position="226"/>
    </location>
</feature>
<sequence>MVNDILLRKFPNIKLTALTGGYTNSSFLLEGSNPLVIAKIFNKNNSNGKSERDTLTLLNHSGVSPKIYDYFEDDTSGYIIMDYIHGINGQRLLDQGDMDKAREIYKLLGVRLSTEIHSIKQKKSQWELPIIGLMERGIDSVDFVSSDLKGRVRDLLDIHVEEENTLIHGDFGPHNTILSENSMVVIDWEWGGWGHPLQDIAWVLWFVHLHYPDICEELSEIFLNAYRLRSPIQITEEAVKAFALSRVIHILNRTKNANPNVKNEWLRRLEWTLNTNLLG</sequence>
<dbReference type="Proteomes" id="UP001597540">
    <property type="component" value="Unassembled WGS sequence"/>
</dbReference>
<evidence type="ECO:0000259" key="1">
    <source>
        <dbReference type="Pfam" id="PF01636"/>
    </source>
</evidence>
<dbReference type="Gene3D" id="3.90.1200.10">
    <property type="match status" value="1"/>
</dbReference>
<dbReference type="PANTHER" id="PTHR21310">
    <property type="entry name" value="AMINOGLYCOSIDE PHOSPHOTRANSFERASE-RELATED-RELATED"/>
    <property type="match status" value="1"/>
</dbReference>
<dbReference type="InterPro" id="IPR002575">
    <property type="entry name" value="Aminoglycoside_PTrfase"/>
</dbReference>
<dbReference type="SUPFAM" id="SSF56112">
    <property type="entry name" value="Protein kinase-like (PK-like)"/>
    <property type="match status" value="1"/>
</dbReference>
<dbReference type="EMBL" id="JBHUMJ010000002">
    <property type="protein sequence ID" value="MFD2699561.1"/>
    <property type="molecule type" value="Genomic_DNA"/>
</dbReference>
<gene>
    <name evidence="2" type="ORF">ACFSVM_03710</name>
</gene>
<dbReference type="Gene3D" id="3.30.200.20">
    <property type="entry name" value="Phosphorylase Kinase, domain 1"/>
    <property type="match status" value="1"/>
</dbReference>
<evidence type="ECO:0000313" key="3">
    <source>
        <dbReference type="Proteomes" id="UP001597540"/>
    </source>
</evidence>
<evidence type="ECO:0000313" key="2">
    <source>
        <dbReference type="EMBL" id="MFD2699561.1"/>
    </source>
</evidence>
<proteinExistence type="predicted"/>
<dbReference type="InterPro" id="IPR051678">
    <property type="entry name" value="AGP_Transferase"/>
</dbReference>
<dbReference type="InterPro" id="IPR011009">
    <property type="entry name" value="Kinase-like_dom_sf"/>
</dbReference>
<organism evidence="2 3">
    <name type="scientific">Paenibacillus shunpengii</name>
    <dbReference type="NCBI Taxonomy" id="2054424"/>
    <lineage>
        <taxon>Bacteria</taxon>
        <taxon>Bacillati</taxon>
        <taxon>Bacillota</taxon>
        <taxon>Bacilli</taxon>
        <taxon>Bacillales</taxon>
        <taxon>Paenibacillaceae</taxon>
        <taxon>Paenibacillus</taxon>
    </lineage>
</organism>
<name>A0ABW5SIN1_9BACL</name>
<reference evidence="3" key="1">
    <citation type="journal article" date="2019" name="Int. J. Syst. Evol. Microbiol.">
        <title>The Global Catalogue of Microorganisms (GCM) 10K type strain sequencing project: providing services to taxonomists for standard genome sequencing and annotation.</title>
        <authorList>
            <consortium name="The Broad Institute Genomics Platform"/>
            <consortium name="The Broad Institute Genome Sequencing Center for Infectious Disease"/>
            <person name="Wu L."/>
            <person name="Ma J."/>
        </authorList>
    </citation>
    <scope>NUCLEOTIDE SEQUENCE [LARGE SCALE GENOMIC DNA]</scope>
    <source>
        <strain evidence="3">KCTC 33849</strain>
    </source>
</reference>